<dbReference type="SUPFAM" id="SSF53850">
    <property type="entry name" value="Periplasmic binding protein-like II"/>
    <property type="match status" value="1"/>
</dbReference>
<evidence type="ECO:0000259" key="3">
    <source>
        <dbReference type="PROSITE" id="PS50887"/>
    </source>
</evidence>
<dbReference type="Pfam" id="PF00990">
    <property type="entry name" value="GGDEF"/>
    <property type="match status" value="1"/>
</dbReference>
<dbReference type="PROSITE" id="PS50887">
    <property type="entry name" value="GGDEF"/>
    <property type="match status" value="1"/>
</dbReference>
<evidence type="ECO:0000313" key="5">
    <source>
        <dbReference type="Proteomes" id="UP000494216"/>
    </source>
</evidence>
<accession>A0A8S0XIF9</accession>
<feature type="signal peptide" evidence="2">
    <location>
        <begin position="1"/>
        <end position="21"/>
    </location>
</feature>
<keyword evidence="2" id="KW-0732">Signal</keyword>
<keyword evidence="1" id="KW-0812">Transmembrane</keyword>
<dbReference type="Gene3D" id="3.40.190.10">
    <property type="entry name" value="Periplasmic binding protein-like II"/>
    <property type="match status" value="2"/>
</dbReference>
<dbReference type="SUPFAM" id="SSF55073">
    <property type="entry name" value="Nucleotide cyclase"/>
    <property type="match status" value="1"/>
</dbReference>
<name>A0A8S0XIF9_9GAMM</name>
<dbReference type="Proteomes" id="UP000494216">
    <property type="component" value="Unassembled WGS sequence"/>
</dbReference>
<gene>
    <name evidence="4" type="ORF">METHB2_270026</name>
</gene>
<organism evidence="4 5">
    <name type="scientific">Candidatus Methylobacter favarea</name>
    <dbReference type="NCBI Taxonomy" id="2707345"/>
    <lineage>
        <taxon>Bacteria</taxon>
        <taxon>Pseudomonadati</taxon>
        <taxon>Pseudomonadota</taxon>
        <taxon>Gammaproteobacteria</taxon>
        <taxon>Methylococcales</taxon>
        <taxon>Methylococcaceae</taxon>
        <taxon>Methylobacter</taxon>
    </lineage>
</organism>
<dbReference type="PANTHER" id="PTHR46663:SF2">
    <property type="entry name" value="GGDEF DOMAIN-CONTAINING PROTEIN"/>
    <property type="match status" value="1"/>
</dbReference>
<sequence>MMRANVILCMAFLLPSFCVCAEKIHLQLRWHHQFQFAGYYAALEQGYYRQAGLDVILHEGSPEKFSVSEVLQGHAQYGVANSELLLDRLRGAPLVALAAIFQHSPSVLLARKDAGILSPDDLIGKDVMLMDKAVDADFFAMLHNEGVSLAKIHVIPSSFNIQDLVDGKVVAFNSYLSNEPYYLKQHGVEYTVLNPRNYGVDFYSDILFTTEDEIKQHPDRVKAFRSATLEGWRYAMNHPQEIIDLLIGKYQVKKSRSHLEFEAEAMRSLILPELIEIGHINPGRLRHMAETFVKAGMIDNDRLLEGFVYDPDPAVDQKKLRQYVQISGGIALLTSILAMILYMANRSIKRESLLRMAAEAEIKKLAYRDTLTGLDNRLSFFILANQMVKLAHRENNKIAVLFIDLNDFKIINDQFGHKAGDEVLIYVGLTLRKLVRQSDIAARLGGDEFAILLSNIINREDIICSLRQIQQEISRPIIYQEQELRISACIGMAVYPDDGLDIDALLEIADSHMYQVKAENKYSSHTHTETI</sequence>
<dbReference type="SMART" id="SM00267">
    <property type="entry name" value="GGDEF"/>
    <property type="match status" value="1"/>
</dbReference>
<evidence type="ECO:0000256" key="2">
    <source>
        <dbReference type="SAM" id="SignalP"/>
    </source>
</evidence>
<dbReference type="InterPro" id="IPR029787">
    <property type="entry name" value="Nucleotide_cyclase"/>
</dbReference>
<feature type="domain" description="GGDEF" evidence="3">
    <location>
        <begin position="396"/>
        <end position="529"/>
    </location>
</feature>
<evidence type="ECO:0000256" key="1">
    <source>
        <dbReference type="SAM" id="Phobius"/>
    </source>
</evidence>
<dbReference type="InterPro" id="IPR052163">
    <property type="entry name" value="DGC-Regulatory_Protein"/>
</dbReference>
<keyword evidence="5" id="KW-1185">Reference proteome</keyword>
<dbReference type="AlphaFoldDB" id="A0A8S0XIF9"/>
<feature type="transmembrane region" description="Helical" evidence="1">
    <location>
        <begin position="323"/>
        <end position="344"/>
    </location>
</feature>
<evidence type="ECO:0000313" key="4">
    <source>
        <dbReference type="EMBL" id="CAA9890696.1"/>
    </source>
</evidence>
<dbReference type="InterPro" id="IPR000160">
    <property type="entry name" value="GGDEF_dom"/>
</dbReference>
<keyword evidence="1" id="KW-1133">Transmembrane helix</keyword>
<dbReference type="Pfam" id="PF09084">
    <property type="entry name" value="NMT1"/>
    <property type="match status" value="1"/>
</dbReference>
<proteinExistence type="predicted"/>
<dbReference type="InterPro" id="IPR015168">
    <property type="entry name" value="SsuA/THI5"/>
</dbReference>
<dbReference type="EMBL" id="CADCXN010000055">
    <property type="protein sequence ID" value="CAA9890696.1"/>
    <property type="molecule type" value="Genomic_DNA"/>
</dbReference>
<dbReference type="NCBIfam" id="TIGR00254">
    <property type="entry name" value="GGDEF"/>
    <property type="match status" value="1"/>
</dbReference>
<dbReference type="InterPro" id="IPR043128">
    <property type="entry name" value="Rev_trsase/Diguanyl_cyclase"/>
</dbReference>
<comment type="caution">
    <text evidence="4">The sequence shown here is derived from an EMBL/GenBank/DDBJ whole genome shotgun (WGS) entry which is preliminary data.</text>
</comment>
<reference evidence="4 5" key="1">
    <citation type="submission" date="2020-02" db="EMBL/GenBank/DDBJ databases">
        <authorList>
            <person name="Hogendoorn C."/>
        </authorList>
    </citation>
    <scope>NUCLEOTIDE SEQUENCE [LARGE SCALE GENOMIC DNA]</scope>
    <source>
        <strain evidence="4">METHB21</strain>
    </source>
</reference>
<keyword evidence="1" id="KW-0472">Membrane</keyword>
<feature type="chain" id="PRO_5035783969" evidence="2">
    <location>
        <begin position="22"/>
        <end position="531"/>
    </location>
</feature>
<dbReference type="PANTHER" id="PTHR46663">
    <property type="entry name" value="DIGUANYLATE CYCLASE DGCT-RELATED"/>
    <property type="match status" value="1"/>
</dbReference>
<dbReference type="Gene3D" id="3.30.70.270">
    <property type="match status" value="1"/>
</dbReference>
<protein>
    <submittedName>
        <fullName evidence="4">GGDEF domain-containing protein</fullName>
    </submittedName>
</protein>
<dbReference type="CDD" id="cd01949">
    <property type="entry name" value="GGDEF"/>
    <property type="match status" value="1"/>
</dbReference>